<dbReference type="PANTHER" id="PTHR33877">
    <property type="entry name" value="SLL1193 PROTEIN"/>
    <property type="match status" value="1"/>
</dbReference>
<dbReference type="SMART" id="SM00507">
    <property type="entry name" value="HNHc"/>
    <property type="match status" value="1"/>
</dbReference>
<dbReference type="Pfam" id="PF01844">
    <property type="entry name" value="HNH"/>
    <property type="match status" value="1"/>
</dbReference>
<keyword evidence="2" id="KW-0540">Nuclease</keyword>
<protein>
    <submittedName>
        <fullName evidence="2">HNH endonuclease</fullName>
    </submittedName>
</protein>
<dbReference type="AlphaFoldDB" id="A3IY22"/>
<dbReference type="InterPro" id="IPR052892">
    <property type="entry name" value="NA-targeting_endonuclease"/>
</dbReference>
<gene>
    <name evidence="2" type="ORF">CY0110_31375</name>
</gene>
<dbReference type="InterPro" id="IPR025938">
    <property type="entry name" value="RRXRR_dom"/>
</dbReference>
<sequence>MFVFVLSKDKRPLSPCHQARARKLLKQGKAAVYRKYPFTIILKEEVNPNKPKPCRIKLDPGAKVTGIALIQGDRVIFGAELEHRGFRIKDSLESRRQLRRGRRGRKTRYRKPRFLNRTRPKGWLPPSLQSRVENINTWVNRLRKLCPVDSISVELVRFDTQQLENPEISGVEYQQGTLFGYEVREYLLEKYNRTCQYCGAKEVPFEIEHIVPKSKGGSDRVSNLTLSCHKCNQKKGNRSVEEFLKGKPEVLKRVKANAKKPLRDAAAVNAARWAVFNRLKASGLEVEAGSGGLTKFNRTKHELPKTHWLDAACVGKSTPSKLRMLVQKPLKIKATGHGTRQMCRTNKYGFPTRYVPHKKDVKGFQTGDIVKAVVTKGKKTGIYVGRVAVRSTGSFNISTAKGVIQGINHKYCRQIHKKDGYSYAT</sequence>
<dbReference type="GO" id="GO:0008270">
    <property type="term" value="F:zinc ion binding"/>
    <property type="evidence" value="ECO:0007669"/>
    <property type="project" value="InterPro"/>
</dbReference>
<comment type="caution">
    <text evidence="2">The sequence shown here is derived from an EMBL/GenBank/DDBJ whole genome shotgun (WGS) entry which is preliminary data.</text>
</comment>
<dbReference type="Proteomes" id="UP000003781">
    <property type="component" value="Unassembled WGS sequence"/>
</dbReference>
<dbReference type="InterPro" id="IPR002711">
    <property type="entry name" value="HNH"/>
</dbReference>
<reference evidence="2 3" key="1">
    <citation type="submission" date="2007-03" db="EMBL/GenBank/DDBJ databases">
        <authorList>
            <person name="Stal L."/>
            <person name="Ferriera S."/>
            <person name="Johnson J."/>
            <person name="Kravitz S."/>
            <person name="Beeson K."/>
            <person name="Sutton G."/>
            <person name="Rogers Y.-H."/>
            <person name="Friedman R."/>
            <person name="Frazier M."/>
            <person name="Venter J.C."/>
        </authorList>
    </citation>
    <scope>NUCLEOTIDE SEQUENCE [LARGE SCALE GENOMIC DNA]</scope>
    <source>
        <strain evidence="2 3">CCY0110</strain>
    </source>
</reference>
<dbReference type="OrthoDB" id="9802901at2"/>
<dbReference type="Pfam" id="PF14239">
    <property type="entry name" value="RRXRR"/>
    <property type="match status" value="1"/>
</dbReference>
<evidence type="ECO:0000313" key="2">
    <source>
        <dbReference type="EMBL" id="EAZ88598.1"/>
    </source>
</evidence>
<dbReference type="Gene3D" id="1.10.30.50">
    <property type="match status" value="1"/>
</dbReference>
<dbReference type="NCBIfam" id="NF040563">
    <property type="entry name" value="guided_IscB"/>
    <property type="match status" value="1"/>
</dbReference>
<dbReference type="GO" id="GO:0003676">
    <property type="term" value="F:nucleic acid binding"/>
    <property type="evidence" value="ECO:0007669"/>
    <property type="project" value="InterPro"/>
</dbReference>
<dbReference type="CDD" id="cd00085">
    <property type="entry name" value="HNHc"/>
    <property type="match status" value="1"/>
</dbReference>
<dbReference type="GO" id="GO:0004519">
    <property type="term" value="F:endonuclease activity"/>
    <property type="evidence" value="ECO:0007669"/>
    <property type="project" value="UniProtKB-KW"/>
</dbReference>
<accession>A3IY22</accession>
<organism evidence="2 3">
    <name type="scientific">Crocosphaera chwakensis CCY0110</name>
    <dbReference type="NCBI Taxonomy" id="391612"/>
    <lineage>
        <taxon>Bacteria</taxon>
        <taxon>Bacillati</taxon>
        <taxon>Cyanobacteriota</taxon>
        <taxon>Cyanophyceae</taxon>
        <taxon>Oscillatoriophycideae</taxon>
        <taxon>Chroococcales</taxon>
        <taxon>Aphanothecaceae</taxon>
        <taxon>Crocosphaera</taxon>
        <taxon>Crocosphaera chwakensis</taxon>
    </lineage>
</organism>
<name>A3IY22_9CHRO</name>
<feature type="domain" description="HNH nuclease" evidence="1">
    <location>
        <begin position="182"/>
        <end position="233"/>
    </location>
</feature>
<dbReference type="RefSeq" id="WP_008278285.1">
    <property type="nucleotide sequence ID" value="NZ_AAXW01000074.1"/>
</dbReference>
<dbReference type="InterPro" id="IPR003615">
    <property type="entry name" value="HNH_nuc"/>
</dbReference>
<keyword evidence="2" id="KW-0378">Hydrolase</keyword>
<dbReference type="EMBL" id="AAXW01000074">
    <property type="protein sequence ID" value="EAZ88598.1"/>
    <property type="molecule type" value="Genomic_DNA"/>
</dbReference>
<dbReference type="eggNOG" id="COG1403">
    <property type="taxonomic scope" value="Bacteria"/>
</dbReference>
<evidence type="ECO:0000313" key="3">
    <source>
        <dbReference type="Proteomes" id="UP000003781"/>
    </source>
</evidence>
<dbReference type="InterPro" id="IPR047693">
    <property type="entry name" value="RNA-guided_IscB-like"/>
</dbReference>
<dbReference type="PANTHER" id="PTHR33877:SF2">
    <property type="entry name" value="OS07G0170200 PROTEIN"/>
    <property type="match status" value="1"/>
</dbReference>
<keyword evidence="2" id="KW-0255">Endonuclease</keyword>
<keyword evidence="3" id="KW-1185">Reference proteome</keyword>
<evidence type="ECO:0000259" key="1">
    <source>
        <dbReference type="SMART" id="SM00507"/>
    </source>
</evidence>
<proteinExistence type="predicted"/>